<accession>A0A0W8CAE5</accession>
<gene>
    <name evidence="2" type="ORF">AM588_10000206</name>
</gene>
<feature type="region of interest" description="Disordered" evidence="1">
    <location>
        <begin position="460"/>
        <end position="510"/>
    </location>
</feature>
<evidence type="ECO:0000256" key="1">
    <source>
        <dbReference type="SAM" id="MobiDB-lite"/>
    </source>
</evidence>
<evidence type="ECO:0000313" key="3">
    <source>
        <dbReference type="Proteomes" id="UP000054636"/>
    </source>
</evidence>
<feature type="compositionally biased region" description="Polar residues" evidence="1">
    <location>
        <begin position="1"/>
        <end position="11"/>
    </location>
</feature>
<sequence>MSENSSGGSAQVPSGDAPPSPTPPADTPAASSVASGVDAGTNDVELVDPLLALSRRTPWPGSALTSSVRPLTKNGAAAWADSVRELDDKVKAAITGHPAGRIEYPPAFFTLPMPGSSDSHSVVGIPASIEDYTSGANMRDGFGGLESIFPVEHLSDAELRDVARLLGLDDGEGVSNSVLVPRGDRSEWPSRVFQDAQVDSLSQENDDPATASGSRKQALGGGPKCGPDDELLEPSWHSGRRQLTSPEGAVGTRQGLQAPPSGWKTQILVNAVDDFGAQFGPYTFEDEGSPDDGDSKEDDRSGNRDGSKNKPLDLSHDSSSPQQTPKKPKASGKSRSRRPLRTVTQVRESLEGLPVVWYKQRSDLQQVMLSGLDYQDALDLVSGDNEVHTRITSRALTEMLVRMMYWGKLDQTPWTKYVPTWYFKSAEALIESTDEISERWPNLKKIRLEDEAEIQMALYEDISSEDDDERDADFQDSTSGKASGGSDSGEPEHKRSRPSQERKQSALARKKYAKLTPEELRVVEVPGRGVVSWRHYGLLMKFPPGTANAVEQTTGFPDYTPNLARVEEADQVRKRWLQADFEELLKSAPWNTMFEDRVQQLLLHRPADLNAKIQDGLSRLVKFMSENRKAFWYVGHWFFVNHGLDVSSDQLHRDRKRDCDYAKKHYKRLIDELVRDGFPESLLEELGVWTYPSKVCFWVIMDPSHVDDSGNRITLQSQLELVDRAEPARAQWNYCDSDEARTQHLSQALKDRLLDETERGQYNVSDDFP</sequence>
<dbReference type="AlphaFoldDB" id="A0A0W8CAE5"/>
<keyword evidence="2" id="KW-0808">Transferase</keyword>
<feature type="compositionally biased region" description="Basic residues" evidence="1">
    <location>
        <begin position="326"/>
        <end position="340"/>
    </location>
</feature>
<evidence type="ECO:0000313" key="2">
    <source>
        <dbReference type="EMBL" id="KUF80983.1"/>
    </source>
</evidence>
<keyword evidence="2" id="KW-0418">Kinase</keyword>
<feature type="compositionally biased region" description="Acidic residues" evidence="1">
    <location>
        <begin position="284"/>
        <end position="296"/>
    </location>
</feature>
<reference evidence="2 3" key="1">
    <citation type="submission" date="2015-11" db="EMBL/GenBank/DDBJ databases">
        <title>Genomes and virulence difference between two physiological races of Phytophthora nicotianae.</title>
        <authorList>
            <person name="Liu H."/>
            <person name="Ma X."/>
            <person name="Yu H."/>
            <person name="Fang D."/>
            <person name="Li Y."/>
            <person name="Wang X."/>
            <person name="Wang W."/>
            <person name="Dong Y."/>
            <person name="Xiao B."/>
        </authorList>
    </citation>
    <scope>NUCLEOTIDE SEQUENCE [LARGE SCALE GENOMIC DNA]</scope>
    <source>
        <strain evidence="3">race 1</strain>
    </source>
</reference>
<feature type="compositionally biased region" description="Basic and acidic residues" evidence="1">
    <location>
        <begin position="490"/>
        <end position="504"/>
    </location>
</feature>
<feature type="compositionally biased region" description="Basic and acidic residues" evidence="1">
    <location>
        <begin position="297"/>
        <end position="316"/>
    </location>
</feature>
<feature type="region of interest" description="Disordered" evidence="1">
    <location>
        <begin position="199"/>
        <end position="261"/>
    </location>
</feature>
<feature type="region of interest" description="Disordered" evidence="1">
    <location>
        <begin position="279"/>
        <end position="344"/>
    </location>
</feature>
<dbReference type="GO" id="GO:0016301">
    <property type="term" value="F:kinase activity"/>
    <property type="evidence" value="ECO:0007669"/>
    <property type="project" value="UniProtKB-KW"/>
</dbReference>
<feature type="region of interest" description="Disordered" evidence="1">
    <location>
        <begin position="1"/>
        <end position="40"/>
    </location>
</feature>
<name>A0A0W8CAE5_PHYNI</name>
<proteinExistence type="predicted"/>
<protein>
    <submittedName>
        <fullName evidence="2">Dual specificity protein kinase shkA</fullName>
    </submittedName>
</protein>
<feature type="compositionally biased region" description="Pro residues" evidence="1">
    <location>
        <begin position="16"/>
        <end position="26"/>
    </location>
</feature>
<feature type="compositionally biased region" description="Low complexity" evidence="1">
    <location>
        <begin position="27"/>
        <end position="40"/>
    </location>
</feature>
<organism evidence="2 3">
    <name type="scientific">Phytophthora nicotianae</name>
    <name type="common">Potato buckeye rot agent</name>
    <name type="synonym">Phytophthora parasitica</name>
    <dbReference type="NCBI Taxonomy" id="4792"/>
    <lineage>
        <taxon>Eukaryota</taxon>
        <taxon>Sar</taxon>
        <taxon>Stramenopiles</taxon>
        <taxon>Oomycota</taxon>
        <taxon>Peronosporomycetes</taxon>
        <taxon>Peronosporales</taxon>
        <taxon>Peronosporaceae</taxon>
        <taxon>Phytophthora</taxon>
    </lineage>
</organism>
<dbReference type="EMBL" id="LNFP01003630">
    <property type="protein sequence ID" value="KUF80983.1"/>
    <property type="molecule type" value="Genomic_DNA"/>
</dbReference>
<dbReference type="Proteomes" id="UP000054636">
    <property type="component" value="Unassembled WGS sequence"/>
</dbReference>
<feature type="compositionally biased region" description="Acidic residues" evidence="1">
    <location>
        <begin position="462"/>
        <end position="471"/>
    </location>
</feature>
<comment type="caution">
    <text evidence="2">The sequence shown here is derived from an EMBL/GenBank/DDBJ whole genome shotgun (WGS) entry which is preliminary data.</text>
</comment>